<proteinExistence type="predicted"/>
<evidence type="ECO:0000313" key="1">
    <source>
        <dbReference type="EMBL" id="KAJ5193175.1"/>
    </source>
</evidence>
<name>A0A9W9JA50_9EURO</name>
<dbReference type="EMBL" id="JAPQKQ010000006">
    <property type="protein sequence ID" value="KAJ5193175.1"/>
    <property type="molecule type" value="Genomic_DNA"/>
</dbReference>
<reference evidence="1" key="1">
    <citation type="submission" date="2022-11" db="EMBL/GenBank/DDBJ databases">
        <authorList>
            <person name="Petersen C."/>
        </authorList>
    </citation>
    <scope>NUCLEOTIDE SEQUENCE</scope>
    <source>
        <strain evidence="1">IBT 20477</strain>
    </source>
</reference>
<keyword evidence="2" id="KW-1185">Reference proteome</keyword>
<dbReference type="Proteomes" id="UP001150942">
    <property type="component" value="Unassembled WGS sequence"/>
</dbReference>
<reference evidence="1" key="2">
    <citation type="journal article" date="2023" name="IMA Fungus">
        <title>Comparative genomic study of the Penicillium genus elucidates a diverse pangenome and 15 lateral gene transfer events.</title>
        <authorList>
            <person name="Petersen C."/>
            <person name="Sorensen T."/>
            <person name="Nielsen M.R."/>
            <person name="Sondergaard T.E."/>
            <person name="Sorensen J.L."/>
            <person name="Fitzpatrick D.A."/>
            <person name="Frisvad J.C."/>
            <person name="Nielsen K.L."/>
        </authorList>
    </citation>
    <scope>NUCLEOTIDE SEQUENCE</scope>
    <source>
        <strain evidence="1">IBT 20477</strain>
    </source>
</reference>
<sequence>MRDGLFRTCIELLEVSGMLYSTTYIQWGGMVFVLSELCARPYSPECNRAWDCITTKASGDEEDESRLALWRPIRRLIAKARYVREMQRTDRGRPVQADQKAQYYDPIPCPPAAEFLSHYPRRRTLTLGTQHHNPQCVPCQLLSPRCLRFPRVPIARGL</sequence>
<evidence type="ECO:0000313" key="2">
    <source>
        <dbReference type="Proteomes" id="UP001150942"/>
    </source>
</evidence>
<protein>
    <submittedName>
        <fullName evidence="1">Uncharacterized protein</fullName>
    </submittedName>
</protein>
<gene>
    <name evidence="1" type="ORF">N7449_009317</name>
</gene>
<dbReference type="OrthoDB" id="4328445at2759"/>
<organism evidence="1 2">
    <name type="scientific">Penicillium cf. viridicatum</name>
    <dbReference type="NCBI Taxonomy" id="2972119"/>
    <lineage>
        <taxon>Eukaryota</taxon>
        <taxon>Fungi</taxon>
        <taxon>Dikarya</taxon>
        <taxon>Ascomycota</taxon>
        <taxon>Pezizomycotina</taxon>
        <taxon>Eurotiomycetes</taxon>
        <taxon>Eurotiomycetidae</taxon>
        <taxon>Eurotiales</taxon>
        <taxon>Aspergillaceae</taxon>
        <taxon>Penicillium</taxon>
    </lineage>
</organism>
<dbReference type="AlphaFoldDB" id="A0A9W9JA50"/>
<comment type="caution">
    <text evidence="1">The sequence shown here is derived from an EMBL/GenBank/DDBJ whole genome shotgun (WGS) entry which is preliminary data.</text>
</comment>
<accession>A0A9W9JA50</accession>